<evidence type="ECO:0000313" key="9">
    <source>
        <dbReference type="EMBL" id="KAJ8414344.1"/>
    </source>
</evidence>
<evidence type="ECO:0000313" key="10">
    <source>
        <dbReference type="Proteomes" id="UP001221898"/>
    </source>
</evidence>
<dbReference type="AlphaFoldDB" id="A0AAD7WZY8"/>
<keyword evidence="10" id="KW-1185">Reference proteome</keyword>
<dbReference type="InterPro" id="IPR045249">
    <property type="entry name" value="HARBI1-like"/>
</dbReference>
<dbReference type="Proteomes" id="UP001221898">
    <property type="component" value="Unassembled WGS sequence"/>
</dbReference>
<name>A0AAD7WZY8_9TELE</name>
<dbReference type="GO" id="GO:0005634">
    <property type="term" value="C:nucleus"/>
    <property type="evidence" value="ECO:0007669"/>
    <property type="project" value="UniProtKB-SubCell"/>
</dbReference>
<dbReference type="PANTHER" id="PTHR22930">
    <property type="match status" value="1"/>
</dbReference>
<dbReference type="PANTHER" id="PTHR22930:SF269">
    <property type="entry name" value="NUCLEASE HARBI1-LIKE PROTEIN"/>
    <property type="match status" value="1"/>
</dbReference>
<evidence type="ECO:0000256" key="7">
    <source>
        <dbReference type="ARBA" id="ARBA00023242"/>
    </source>
</evidence>
<dbReference type="InterPro" id="IPR027806">
    <property type="entry name" value="HARBI1_dom"/>
</dbReference>
<dbReference type="EMBL" id="JAINUG010000013">
    <property type="protein sequence ID" value="KAJ8414344.1"/>
    <property type="molecule type" value="Genomic_DNA"/>
</dbReference>
<evidence type="ECO:0000256" key="4">
    <source>
        <dbReference type="ARBA" id="ARBA00022722"/>
    </source>
</evidence>
<accession>A0AAD7WZY8</accession>
<comment type="subcellular location">
    <subcellularLocation>
        <location evidence="2">Nucleus</location>
    </subcellularLocation>
</comment>
<feature type="domain" description="DDE Tnp4" evidence="8">
    <location>
        <begin position="109"/>
        <end position="273"/>
    </location>
</feature>
<dbReference type="GO" id="GO:0046872">
    <property type="term" value="F:metal ion binding"/>
    <property type="evidence" value="ECO:0007669"/>
    <property type="project" value="UniProtKB-KW"/>
</dbReference>
<evidence type="ECO:0000256" key="3">
    <source>
        <dbReference type="ARBA" id="ARBA00006958"/>
    </source>
</evidence>
<dbReference type="GO" id="GO:0004518">
    <property type="term" value="F:nuclease activity"/>
    <property type="evidence" value="ECO:0007669"/>
    <property type="project" value="UniProtKB-KW"/>
</dbReference>
<keyword evidence="5" id="KW-0479">Metal-binding</keyword>
<dbReference type="GO" id="GO:0016787">
    <property type="term" value="F:hydrolase activity"/>
    <property type="evidence" value="ECO:0007669"/>
    <property type="project" value="UniProtKB-KW"/>
</dbReference>
<protein>
    <recommendedName>
        <fullName evidence="8">DDE Tnp4 domain-containing protein</fullName>
    </recommendedName>
</protein>
<comment type="similarity">
    <text evidence="3">Belongs to the HARBI1 family.</text>
</comment>
<evidence type="ECO:0000256" key="1">
    <source>
        <dbReference type="ARBA" id="ARBA00001968"/>
    </source>
</evidence>
<evidence type="ECO:0000256" key="2">
    <source>
        <dbReference type="ARBA" id="ARBA00004123"/>
    </source>
</evidence>
<reference evidence="9" key="1">
    <citation type="journal article" date="2023" name="Science">
        <title>Genome structures resolve the early diversification of teleost fishes.</title>
        <authorList>
            <person name="Parey E."/>
            <person name="Louis A."/>
            <person name="Montfort J."/>
            <person name="Bouchez O."/>
            <person name="Roques C."/>
            <person name="Iampietro C."/>
            <person name="Lluch J."/>
            <person name="Castinel A."/>
            <person name="Donnadieu C."/>
            <person name="Desvignes T."/>
            <person name="Floi Bucao C."/>
            <person name="Jouanno E."/>
            <person name="Wen M."/>
            <person name="Mejri S."/>
            <person name="Dirks R."/>
            <person name="Jansen H."/>
            <person name="Henkel C."/>
            <person name="Chen W.J."/>
            <person name="Zahm M."/>
            <person name="Cabau C."/>
            <person name="Klopp C."/>
            <person name="Thompson A.W."/>
            <person name="Robinson-Rechavi M."/>
            <person name="Braasch I."/>
            <person name="Lecointre G."/>
            <person name="Bobe J."/>
            <person name="Postlethwait J.H."/>
            <person name="Berthelot C."/>
            <person name="Roest Crollius H."/>
            <person name="Guiguen Y."/>
        </authorList>
    </citation>
    <scope>NUCLEOTIDE SEQUENCE</scope>
    <source>
        <strain evidence="9">NC1722</strain>
    </source>
</reference>
<comment type="cofactor">
    <cofactor evidence="1">
        <name>a divalent metal cation</name>
        <dbReference type="ChEBI" id="CHEBI:60240"/>
    </cofactor>
</comment>
<evidence type="ECO:0000256" key="6">
    <source>
        <dbReference type="ARBA" id="ARBA00022801"/>
    </source>
</evidence>
<sequence length="350" mass="39266">MCINTSRLAELVSPFIQRQNTNFKDCISPGKRLVVTLRFLETGESFKSLSSQFRIAQPTLSLIIPETCRVIYEVLKDKYLKCPTSVEEWQQVARGFLEKWHFPNCLGALDGRHIPISPPSRSGPTSFKNKSIFSIVFMALADSGYRFLCVDVACNGRTSKGGDFRGCSLQEALKRRIANTPVAAPLPECDQLAPYTIVADEAFPLTEYMVKPYPNQGLTVEQQIFNYRLSRAWAAVENAIGILANRWGVILTTVHLRPETVELIVLSCCSLHNFLTQECREKYLQGIGDQEEPNHTMVPGAWKQDPTLPQAPLPHNTSPSVQALQHRDSLCQYFNSGAGAVDFQWDKIKV</sequence>
<organism evidence="9 10">
    <name type="scientific">Aldrovandia affinis</name>
    <dbReference type="NCBI Taxonomy" id="143900"/>
    <lineage>
        <taxon>Eukaryota</taxon>
        <taxon>Metazoa</taxon>
        <taxon>Chordata</taxon>
        <taxon>Craniata</taxon>
        <taxon>Vertebrata</taxon>
        <taxon>Euteleostomi</taxon>
        <taxon>Actinopterygii</taxon>
        <taxon>Neopterygii</taxon>
        <taxon>Teleostei</taxon>
        <taxon>Notacanthiformes</taxon>
        <taxon>Halosauridae</taxon>
        <taxon>Aldrovandia</taxon>
    </lineage>
</organism>
<evidence type="ECO:0000259" key="8">
    <source>
        <dbReference type="Pfam" id="PF13359"/>
    </source>
</evidence>
<gene>
    <name evidence="9" type="ORF">AAFF_G00052140</name>
</gene>
<keyword evidence="6" id="KW-0378">Hydrolase</keyword>
<proteinExistence type="inferred from homology"/>
<evidence type="ECO:0000256" key="5">
    <source>
        <dbReference type="ARBA" id="ARBA00022723"/>
    </source>
</evidence>
<comment type="caution">
    <text evidence="9">The sequence shown here is derived from an EMBL/GenBank/DDBJ whole genome shotgun (WGS) entry which is preliminary data.</text>
</comment>
<dbReference type="Pfam" id="PF13359">
    <property type="entry name" value="DDE_Tnp_4"/>
    <property type="match status" value="1"/>
</dbReference>
<keyword evidence="7" id="KW-0539">Nucleus</keyword>
<keyword evidence="4" id="KW-0540">Nuclease</keyword>